<accession>C4J1B5</accession>
<feature type="compositionally biased region" description="Low complexity" evidence="1">
    <location>
        <begin position="68"/>
        <end position="78"/>
    </location>
</feature>
<feature type="compositionally biased region" description="Basic residues" evidence="1">
    <location>
        <begin position="545"/>
        <end position="557"/>
    </location>
</feature>
<organism evidence="2">
    <name type="scientific">Zea mays</name>
    <name type="common">Maize</name>
    <dbReference type="NCBI Taxonomy" id="4577"/>
    <lineage>
        <taxon>Eukaryota</taxon>
        <taxon>Viridiplantae</taxon>
        <taxon>Streptophyta</taxon>
        <taxon>Embryophyta</taxon>
        <taxon>Tracheophyta</taxon>
        <taxon>Spermatophyta</taxon>
        <taxon>Magnoliopsida</taxon>
        <taxon>Liliopsida</taxon>
        <taxon>Poales</taxon>
        <taxon>Poaceae</taxon>
        <taxon>PACMAD clade</taxon>
        <taxon>Panicoideae</taxon>
        <taxon>Andropogonodae</taxon>
        <taxon>Andropogoneae</taxon>
        <taxon>Tripsacinae</taxon>
        <taxon>Zea</taxon>
    </lineage>
</organism>
<reference evidence="2" key="1">
    <citation type="journal article" date="2009" name="PLoS Genet.">
        <title>Sequencing, mapping, and analysis of 27,455 maize full-length cDNAs.</title>
        <authorList>
            <person name="Soderlund C."/>
            <person name="Descour A."/>
            <person name="Kudrna D."/>
            <person name="Bomhoff M."/>
            <person name="Boyd L."/>
            <person name="Currie J."/>
            <person name="Angelova A."/>
            <person name="Collura K."/>
            <person name="Wissotski M."/>
            <person name="Ashley E."/>
            <person name="Morrow D."/>
            <person name="Fernandes J."/>
            <person name="Walbot V."/>
            <person name="Yu Y."/>
        </authorList>
    </citation>
    <scope>NUCLEOTIDE SEQUENCE</scope>
    <source>
        <strain evidence="2">B73</strain>
    </source>
</reference>
<feature type="region of interest" description="Disordered" evidence="1">
    <location>
        <begin position="175"/>
        <end position="199"/>
    </location>
</feature>
<evidence type="ECO:0000256" key="1">
    <source>
        <dbReference type="SAM" id="MobiDB-lite"/>
    </source>
</evidence>
<feature type="region of interest" description="Disordered" evidence="1">
    <location>
        <begin position="104"/>
        <end position="128"/>
    </location>
</feature>
<feature type="region of interest" description="Disordered" evidence="1">
    <location>
        <begin position="518"/>
        <end position="557"/>
    </location>
</feature>
<sequence length="557" mass="58783">MSLSSVSRLPTSSCCCCVGGDCSTSARADDSRWIAVPRSCSSASRRDSATARVATNRSCSRRDDDARSPSSAGSSRGCSALRTVSCDAGSRYVHRTDSECGWLPSGVRTSTSSSRSSSAYISPSRTLTPAPPETATACCPGPHEYTAVISPVGNASSSCTSCITTLTSPPRHLANACSTGGSSSHSDTRGGGSPGPMGISTWVKRVAGATAGRPNCFLDEFSGAADCCCWVSESSMTVATGLRSRRSSSTLVALRSASPTHALCCPCVVAVAAAAQTTRRSTICRADRCPVLVIRRSGSRRLAAPENATMERRSVGPREATTRRIPRFSICSFSPIMPWLTSSTVTRSMDARRGAVDDERSPGALTLTATTYLPWRRPDDTSAASGATVTARPEVVLLFGHGKKPLNSDAAPCSSSSSSASGMGLKPPPLAVALGASSGSSSSYSLASGDVLRPSPPPRCLSSWKEQWRRREARKGAWRHGEAQTGQDRTPLAEEERAWAAMQGKWKAWEHSAVNTAELPPLLTPREHTPHRGCTYGKERETKPTHQHGRHSAKTGE</sequence>
<dbReference type="AlphaFoldDB" id="C4J1B5"/>
<evidence type="ECO:0000313" key="2">
    <source>
        <dbReference type="EMBL" id="ACR34965.1"/>
    </source>
</evidence>
<proteinExistence type="evidence at transcript level"/>
<feature type="region of interest" description="Disordered" evidence="1">
    <location>
        <begin position="51"/>
        <end position="78"/>
    </location>
</feature>
<protein>
    <submittedName>
        <fullName evidence="2">Uncharacterized protein</fullName>
    </submittedName>
</protein>
<feature type="compositionally biased region" description="Low complexity" evidence="1">
    <location>
        <begin position="105"/>
        <end position="128"/>
    </location>
</feature>
<feature type="compositionally biased region" description="Polar residues" evidence="1">
    <location>
        <begin position="176"/>
        <end position="185"/>
    </location>
</feature>
<reference evidence="2" key="2">
    <citation type="submission" date="2012-06" db="EMBL/GenBank/DDBJ databases">
        <authorList>
            <person name="Yu Y."/>
            <person name="Currie J."/>
            <person name="Lomeli R."/>
            <person name="Angelova A."/>
            <person name="Collura K."/>
            <person name="Wissotski M."/>
            <person name="Campos D."/>
            <person name="Kudrna D."/>
            <person name="Golser W."/>
            <person name="Ashely E."/>
            <person name="Descour A."/>
            <person name="Fernandes J."/>
            <person name="Soderlund C."/>
            <person name="Walbot V."/>
        </authorList>
    </citation>
    <scope>NUCLEOTIDE SEQUENCE</scope>
    <source>
        <strain evidence="2">B73</strain>
    </source>
</reference>
<dbReference type="EMBL" id="BT084612">
    <property type="protein sequence ID" value="ACR34965.1"/>
    <property type="molecule type" value="mRNA"/>
</dbReference>
<name>C4J1B5_MAIZE</name>